<dbReference type="PROSITE" id="PS51153">
    <property type="entry name" value="RPW8"/>
    <property type="match status" value="1"/>
</dbReference>
<proteinExistence type="predicted"/>
<dbReference type="EMBL" id="VIEB01000292">
    <property type="protein sequence ID" value="TQD96408.1"/>
    <property type="molecule type" value="Genomic_DNA"/>
</dbReference>
<name>A0A540MCF8_MALBA</name>
<comment type="caution">
    <text evidence="2">The sequence shown here is derived from an EMBL/GenBank/DDBJ whole genome shotgun (WGS) entry which is preliminary data.</text>
</comment>
<gene>
    <name evidence="2" type="ORF">C1H46_017903</name>
</gene>
<dbReference type="AlphaFoldDB" id="A0A540MCF8"/>
<keyword evidence="3" id="KW-1185">Reference proteome</keyword>
<organism evidence="2 3">
    <name type="scientific">Malus baccata</name>
    <name type="common">Siberian crab apple</name>
    <name type="synonym">Pyrus baccata</name>
    <dbReference type="NCBI Taxonomy" id="106549"/>
    <lineage>
        <taxon>Eukaryota</taxon>
        <taxon>Viridiplantae</taxon>
        <taxon>Streptophyta</taxon>
        <taxon>Embryophyta</taxon>
        <taxon>Tracheophyta</taxon>
        <taxon>Spermatophyta</taxon>
        <taxon>Magnoliopsida</taxon>
        <taxon>eudicotyledons</taxon>
        <taxon>Gunneridae</taxon>
        <taxon>Pentapetalae</taxon>
        <taxon>rosids</taxon>
        <taxon>fabids</taxon>
        <taxon>Rosales</taxon>
        <taxon>Rosaceae</taxon>
        <taxon>Amygdaloideae</taxon>
        <taxon>Maleae</taxon>
        <taxon>Malus</taxon>
    </lineage>
</organism>
<dbReference type="InterPro" id="IPR008808">
    <property type="entry name" value="Powdery_mildew-R_dom"/>
</dbReference>
<sequence>MALALVGGAAVGALFGALYDMVKVAVGKTAMQYRPLLGDLKFTLDSLRPRIIQQIGDHNVELGLPNDEIESLQRQMEEGIELVRKLSNVGMWNCNIWCSCCNCTKPSYTDQLVELDRSLRILLEILRLQEARDVKEALLLARKIHDKQDELDKKMSDLLKVQQEAGLTAQHETTVGELSASNTQTMVQDRVEGNSVQGAALGAAFAVLFGAVIQVKDNTRMFKRVLGYLKSTLDSLKPLTEEVAKCNRVLHLPKEELESFRIEMEKGIELVVKCSKVRLWASYRKYEYSNKPLGLDESLQRLLYILRMQLARDVRESLVSVSNMEKVIKQIAGHDVAQNNEVAGNGMCPLPEPSSSTVGLDVFNVQERGDVIKETSFAASKVEEGVKLIEGSGVLQDQSGIKGLYEVEPPSPKVELDVLNLQGTMDVEETSDSTMNMEAGVEQIKDNGLVKNQIDIAVTEPPLLRDGLEVANMQGTRDDKQTEGIGAVALQAPVSEGELPSLTLESNLQFGLFDSMSSFEDNQQVLDWQQQQQQNCYMEEALKSRQQSLNLPTEKAGLESEILFEPDAQPGFCPDILKSIAHLQSRQHDDAPEPDYINRSQSSQHVSQLVWAKTSERW</sequence>
<reference evidence="2 3" key="1">
    <citation type="journal article" date="2019" name="G3 (Bethesda)">
        <title>Sequencing of a Wild Apple (Malus baccata) Genome Unravels the Differences Between Cultivated and Wild Apple Species Regarding Disease Resistance and Cold Tolerance.</title>
        <authorList>
            <person name="Chen X."/>
        </authorList>
    </citation>
    <scope>NUCLEOTIDE SEQUENCE [LARGE SCALE GENOMIC DNA]</scope>
    <source>
        <strain evidence="3">cv. Shandingzi</strain>
        <tissue evidence="2">Leaves</tissue>
    </source>
</reference>
<feature type="domain" description="RPW8" evidence="1">
    <location>
        <begin position="185"/>
        <end position="340"/>
    </location>
</feature>
<evidence type="ECO:0000313" key="2">
    <source>
        <dbReference type="EMBL" id="TQD96408.1"/>
    </source>
</evidence>
<evidence type="ECO:0000259" key="1">
    <source>
        <dbReference type="PROSITE" id="PS51153"/>
    </source>
</evidence>
<dbReference type="Proteomes" id="UP000315295">
    <property type="component" value="Unassembled WGS sequence"/>
</dbReference>
<evidence type="ECO:0000313" key="3">
    <source>
        <dbReference type="Proteomes" id="UP000315295"/>
    </source>
</evidence>
<accession>A0A540MCF8</accession>
<dbReference type="Pfam" id="PF05659">
    <property type="entry name" value="RPW8"/>
    <property type="match status" value="2"/>
</dbReference>
<protein>
    <recommendedName>
        <fullName evidence="1">RPW8 domain-containing protein</fullName>
    </recommendedName>
</protein>
<dbReference type="STRING" id="106549.A0A540MCF8"/>